<evidence type="ECO:0000313" key="2">
    <source>
        <dbReference type="Proteomes" id="UP000065261"/>
    </source>
</evidence>
<gene>
    <name evidence="1" type="ORF">PTRA_a0506</name>
</gene>
<organism evidence="1">
    <name type="scientific">Pseudoalteromonas translucida KMM 520</name>
    <dbReference type="NCBI Taxonomy" id="1315283"/>
    <lineage>
        <taxon>Bacteria</taxon>
        <taxon>Pseudomonadati</taxon>
        <taxon>Pseudomonadota</taxon>
        <taxon>Gammaproteobacteria</taxon>
        <taxon>Alteromonadales</taxon>
        <taxon>Pseudoalteromonadaceae</taxon>
        <taxon>Pseudoalteromonas</taxon>
    </lineage>
</organism>
<reference evidence="1 2" key="1">
    <citation type="submission" date="2015-03" db="EMBL/GenBank/DDBJ databases">
        <authorList>
            <person name="Murphy D."/>
        </authorList>
    </citation>
    <scope>NUCLEOTIDE SEQUENCE [LARGE SCALE GENOMIC DNA]</scope>
    <source>
        <strain evidence="1 2">KMM 520</strain>
    </source>
</reference>
<dbReference type="Proteomes" id="UP000065261">
    <property type="component" value="Chromosome I"/>
</dbReference>
<evidence type="ECO:0000313" key="1">
    <source>
        <dbReference type="EMBL" id="ALS31859.1"/>
    </source>
</evidence>
<dbReference type="EMBL" id="CP011034">
    <property type="protein sequence ID" value="ALS31859.1"/>
    <property type="molecule type" value="Genomic_DNA"/>
</dbReference>
<name>A0A0U2NE77_9GAMM</name>
<dbReference type="AlphaFoldDB" id="A0A0U2NE77"/>
<sequence length="57" mass="6812">MIAEQYQKQITIAESQELVIDRSLNSDKFRQLTQFSPPAWSDLVEYMHTDYVKRYKA</sequence>
<dbReference type="KEGG" id="ptn:PTRA_a0506"/>
<proteinExistence type="predicted"/>
<dbReference type="PATRIC" id="fig|1315283.4.peg.454"/>
<accession>A0A0U2NE77</accession>
<protein>
    <submittedName>
        <fullName evidence="1">Uncharacterized protein</fullName>
    </submittedName>
</protein>